<dbReference type="GeneID" id="25916434"/>
<protein>
    <recommendedName>
        <fullName evidence="3">Protein kinase domain-containing protein</fullName>
    </recommendedName>
</protein>
<keyword evidence="2" id="KW-1185">Reference proteome</keyword>
<gene>
    <name evidence="1" type="ORF">SARC_15930</name>
</gene>
<dbReference type="Gene3D" id="3.30.200.20">
    <property type="entry name" value="Phosphorylase Kinase, domain 1"/>
    <property type="match status" value="1"/>
</dbReference>
<proteinExistence type="predicted"/>
<sequence length="41" mass="4896">MDEKRNKNEKIGNYILDDTLGVGSFGKLQFHRYLRNKECYT</sequence>
<reference evidence="1 2" key="1">
    <citation type="submission" date="2011-02" db="EMBL/GenBank/DDBJ databases">
        <title>The Genome Sequence of Sphaeroforma arctica JP610.</title>
        <authorList>
            <consortium name="The Broad Institute Genome Sequencing Platform"/>
            <person name="Russ C."/>
            <person name="Cuomo C."/>
            <person name="Young S.K."/>
            <person name="Zeng Q."/>
            <person name="Gargeya S."/>
            <person name="Alvarado L."/>
            <person name="Berlin A."/>
            <person name="Chapman S.B."/>
            <person name="Chen Z."/>
            <person name="Freedman E."/>
            <person name="Gellesch M."/>
            <person name="Goldberg J."/>
            <person name="Griggs A."/>
            <person name="Gujja S."/>
            <person name="Heilman E."/>
            <person name="Heiman D."/>
            <person name="Howarth C."/>
            <person name="Mehta T."/>
            <person name="Neiman D."/>
            <person name="Pearson M."/>
            <person name="Roberts A."/>
            <person name="Saif S."/>
            <person name="Shea T."/>
            <person name="Shenoy N."/>
            <person name="Sisk P."/>
            <person name="Stolte C."/>
            <person name="Sykes S."/>
            <person name="White J."/>
            <person name="Yandava C."/>
            <person name="Burger G."/>
            <person name="Gray M.W."/>
            <person name="Holland P.W.H."/>
            <person name="King N."/>
            <person name="Lang F.B.F."/>
            <person name="Roger A.J."/>
            <person name="Ruiz-Trillo I."/>
            <person name="Haas B."/>
            <person name="Nusbaum C."/>
            <person name="Birren B."/>
        </authorList>
    </citation>
    <scope>NUCLEOTIDE SEQUENCE [LARGE SCALE GENOMIC DNA]</scope>
    <source>
        <strain evidence="1 2">JP610</strain>
    </source>
</reference>
<dbReference type="Proteomes" id="UP000054560">
    <property type="component" value="Unassembled WGS sequence"/>
</dbReference>
<dbReference type="AlphaFoldDB" id="A0A0L0F4H4"/>
<dbReference type="OrthoDB" id="193931at2759"/>
<dbReference type="RefSeq" id="XP_014145428.1">
    <property type="nucleotide sequence ID" value="XM_014289953.1"/>
</dbReference>
<evidence type="ECO:0000313" key="2">
    <source>
        <dbReference type="Proteomes" id="UP000054560"/>
    </source>
</evidence>
<evidence type="ECO:0008006" key="3">
    <source>
        <dbReference type="Google" id="ProtNLM"/>
    </source>
</evidence>
<name>A0A0L0F4H4_9EUKA</name>
<evidence type="ECO:0000313" key="1">
    <source>
        <dbReference type="EMBL" id="KNC71526.1"/>
    </source>
</evidence>
<accession>A0A0L0F4H4</accession>
<organism evidence="1 2">
    <name type="scientific">Sphaeroforma arctica JP610</name>
    <dbReference type="NCBI Taxonomy" id="667725"/>
    <lineage>
        <taxon>Eukaryota</taxon>
        <taxon>Ichthyosporea</taxon>
        <taxon>Ichthyophonida</taxon>
        <taxon>Sphaeroforma</taxon>
    </lineage>
</organism>
<dbReference type="EMBL" id="KQ248608">
    <property type="protein sequence ID" value="KNC71526.1"/>
    <property type="molecule type" value="Genomic_DNA"/>
</dbReference>